<feature type="domain" description="TRAP C4-dicarboxylate transport system permease DctM subunit" evidence="10">
    <location>
        <begin position="208"/>
        <end position="621"/>
    </location>
</feature>
<feature type="transmembrane region" description="Helical" evidence="8">
    <location>
        <begin position="21"/>
        <end position="44"/>
    </location>
</feature>
<feature type="transmembrane region" description="Helical" evidence="8">
    <location>
        <begin position="138"/>
        <end position="160"/>
    </location>
</feature>
<feature type="transmembrane region" description="Helical" evidence="8">
    <location>
        <begin position="172"/>
        <end position="192"/>
    </location>
</feature>
<comment type="subcellular location">
    <subcellularLocation>
        <location evidence="1">Cell inner membrane</location>
        <topology evidence="1">Multi-pass membrane protein</topology>
    </subcellularLocation>
</comment>
<keyword evidence="3" id="KW-1003">Cell membrane</keyword>
<feature type="transmembrane region" description="Helical" evidence="8">
    <location>
        <begin position="475"/>
        <end position="497"/>
    </location>
</feature>
<reference evidence="11" key="1">
    <citation type="submission" date="2016-10" db="EMBL/GenBank/DDBJ databases">
        <authorList>
            <person name="de Groot N.N."/>
        </authorList>
    </citation>
    <scope>NUCLEOTIDE SEQUENCE</scope>
</reference>
<feature type="transmembrane region" description="Helical" evidence="8">
    <location>
        <begin position="605"/>
        <end position="626"/>
    </location>
</feature>
<feature type="transmembrane region" description="Helical" evidence="8">
    <location>
        <begin position="56"/>
        <end position="71"/>
    </location>
</feature>
<feature type="transmembrane region" description="Helical" evidence="8">
    <location>
        <begin position="372"/>
        <end position="396"/>
    </location>
</feature>
<dbReference type="PANTHER" id="PTHR33362">
    <property type="entry name" value="SIALIC ACID TRAP TRANSPORTER PERMEASE PROTEIN SIAT-RELATED"/>
    <property type="match status" value="1"/>
</dbReference>
<keyword evidence="5 8" id="KW-0812">Transmembrane</keyword>
<evidence type="ECO:0000256" key="6">
    <source>
        <dbReference type="ARBA" id="ARBA00022989"/>
    </source>
</evidence>
<keyword evidence="6 8" id="KW-1133">Transmembrane helix</keyword>
<evidence type="ECO:0000256" key="1">
    <source>
        <dbReference type="ARBA" id="ARBA00004429"/>
    </source>
</evidence>
<evidence type="ECO:0000256" key="2">
    <source>
        <dbReference type="ARBA" id="ARBA00022448"/>
    </source>
</evidence>
<dbReference type="InterPro" id="IPR010656">
    <property type="entry name" value="DctM"/>
</dbReference>
<feature type="transmembrane region" description="Helical" evidence="8">
    <location>
        <begin position="336"/>
        <end position="360"/>
    </location>
</feature>
<feature type="transmembrane region" description="Helical" evidence="8">
    <location>
        <begin position="559"/>
        <end position="585"/>
    </location>
</feature>
<evidence type="ECO:0000313" key="11">
    <source>
        <dbReference type="EMBL" id="SFV53025.1"/>
    </source>
</evidence>
<dbReference type="GO" id="GO:0005886">
    <property type="term" value="C:plasma membrane"/>
    <property type="evidence" value="ECO:0007669"/>
    <property type="project" value="UniProtKB-SubCell"/>
</dbReference>
<dbReference type="AlphaFoldDB" id="A0A1W1BHR4"/>
<feature type="transmembrane region" description="Helical" evidence="8">
    <location>
        <begin position="204"/>
        <end position="230"/>
    </location>
</feature>
<protein>
    <submittedName>
        <fullName evidence="11">TrapT dctQ-M fusion permease, dicarboxylate transport</fullName>
    </submittedName>
</protein>
<gene>
    <name evidence="11" type="ORF">MNB_SV-6-13</name>
</gene>
<evidence type="ECO:0000256" key="3">
    <source>
        <dbReference type="ARBA" id="ARBA00022475"/>
    </source>
</evidence>
<feature type="transmembrane region" description="Helical" evidence="8">
    <location>
        <begin position="251"/>
        <end position="270"/>
    </location>
</feature>
<accession>A0A1W1BHR4</accession>
<feature type="transmembrane region" description="Helical" evidence="8">
    <location>
        <begin position="446"/>
        <end position="463"/>
    </location>
</feature>
<dbReference type="Pfam" id="PF06808">
    <property type="entry name" value="DctM"/>
    <property type="match status" value="1"/>
</dbReference>
<evidence type="ECO:0000256" key="4">
    <source>
        <dbReference type="ARBA" id="ARBA00022519"/>
    </source>
</evidence>
<feature type="domain" description="Tripartite ATP-independent periplasmic transporters DctQ component" evidence="9">
    <location>
        <begin position="30"/>
        <end position="162"/>
    </location>
</feature>
<feature type="transmembrane region" description="Helical" evidence="8">
    <location>
        <begin position="92"/>
        <end position="115"/>
    </location>
</feature>
<feature type="transmembrane region" description="Helical" evidence="8">
    <location>
        <begin position="294"/>
        <end position="324"/>
    </location>
</feature>
<feature type="transmembrane region" description="Helical" evidence="8">
    <location>
        <begin position="517"/>
        <end position="547"/>
    </location>
</feature>
<dbReference type="GO" id="GO:0022857">
    <property type="term" value="F:transmembrane transporter activity"/>
    <property type="evidence" value="ECO:0007669"/>
    <property type="project" value="TreeGrafter"/>
</dbReference>
<evidence type="ECO:0000256" key="5">
    <source>
        <dbReference type="ARBA" id="ARBA00022692"/>
    </source>
</evidence>
<dbReference type="Pfam" id="PF04290">
    <property type="entry name" value="DctQ"/>
    <property type="match status" value="1"/>
</dbReference>
<evidence type="ECO:0000256" key="7">
    <source>
        <dbReference type="ARBA" id="ARBA00023136"/>
    </source>
</evidence>
<evidence type="ECO:0000256" key="8">
    <source>
        <dbReference type="SAM" id="Phobius"/>
    </source>
</evidence>
<dbReference type="InterPro" id="IPR004681">
    <property type="entry name" value="TRAP_DctM"/>
</dbReference>
<keyword evidence="2" id="KW-0813">Transport</keyword>
<dbReference type="PANTHER" id="PTHR33362:SF7">
    <property type="entry name" value="SLL1103 PROTEIN"/>
    <property type="match status" value="1"/>
</dbReference>
<dbReference type="InterPro" id="IPR055348">
    <property type="entry name" value="DctQ"/>
</dbReference>
<dbReference type="EMBL" id="FPHC01000028">
    <property type="protein sequence ID" value="SFV53025.1"/>
    <property type="molecule type" value="Genomic_DNA"/>
</dbReference>
<keyword evidence="7 8" id="KW-0472">Membrane</keyword>
<sequence>MKTNISNMTKVLDSISKYAGVLASVLVVLLALLVTYDAVMRYLFSAGSIALQEIEWHLYDIVFLLGISYALKSDKHVRVDIFYEKYSSDTKALIEIFSMLFLVIPFSLILISNALDMTMQSYLQHEVSSDPGGLTHRYLIKGMIVVSFILLIIQAISELVKAYDRLESHKTLWVSLSISTLLVIFGSLATYYDLAFWFDPVYMMFALSLILLLSGFQVAFVFAGVALFFATISQEVSLVVFEMLPYRVYGIMGNVTLMAIPLFILMGLILERSKMAEKLLISMGRLFGSVRGGLAISVVLVGAILAASTGIVGASVVMMSLIALPLMLEHNYSPSLASGSIAASGTLGQIIPPSIVLIVLGDQMHLSVGDLFKAAVAPGFLLILLYIVYIVVRAFLQKDVAPAIESSEPYSQTLKSAIKSIIPPLLLIAVVLGSIFAGIASPTESAAIGVIGASILAWSNRSFSYDMIRYASVETIKLTAMIFMILIGATAFSLVFNELGGGDMALEFFSSDIGSKWTFIIIAMSVIFFLGFFIDFIEIAFVVVPILVPIVHTLGIDPIWFAVLIAMNLQASFLTPPFGFALFYLKGAAGDRVTTKEIYSGVVPFIILQVVALLIVILYPDIIYIFS</sequence>
<evidence type="ECO:0000259" key="9">
    <source>
        <dbReference type="Pfam" id="PF04290"/>
    </source>
</evidence>
<evidence type="ECO:0000259" key="10">
    <source>
        <dbReference type="Pfam" id="PF06808"/>
    </source>
</evidence>
<proteinExistence type="predicted"/>
<feature type="transmembrane region" description="Helical" evidence="8">
    <location>
        <begin position="417"/>
        <end position="440"/>
    </location>
</feature>
<dbReference type="NCBIfam" id="TIGR00786">
    <property type="entry name" value="dctM"/>
    <property type="match status" value="1"/>
</dbReference>
<organism evidence="11">
    <name type="scientific">hydrothermal vent metagenome</name>
    <dbReference type="NCBI Taxonomy" id="652676"/>
    <lineage>
        <taxon>unclassified sequences</taxon>
        <taxon>metagenomes</taxon>
        <taxon>ecological metagenomes</taxon>
    </lineage>
</organism>
<name>A0A1W1BHR4_9ZZZZ</name>
<keyword evidence="4" id="KW-0997">Cell inner membrane</keyword>